<feature type="chain" id="PRO_5041905760" evidence="2">
    <location>
        <begin position="20"/>
        <end position="280"/>
    </location>
</feature>
<keyword evidence="2" id="KW-0732">Signal</keyword>
<proteinExistence type="predicted"/>
<keyword evidence="4" id="KW-1185">Reference proteome</keyword>
<feature type="signal peptide" evidence="2">
    <location>
        <begin position="1"/>
        <end position="19"/>
    </location>
</feature>
<evidence type="ECO:0000256" key="1">
    <source>
        <dbReference type="SAM" id="MobiDB-lite"/>
    </source>
</evidence>
<organism evidence="3 4">
    <name type="scientific">Drechslerella dactyloides</name>
    <name type="common">Nematode-trapping fungus</name>
    <name type="synonym">Arthrobotrys dactyloides</name>
    <dbReference type="NCBI Taxonomy" id="74499"/>
    <lineage>
        <taxon>Eukaryota</taxon>
        <taxon>Fungi</taxon>
        <taxon>Dikarya</taxon>
        <taxon>Ascomycota</taxon>
        <taxon>Pezizomycotina</taxon>
        <taxon>Orbiliomycetes</taxon>
        <taxon>Orbiliales</taxon>
        <taxon>Orbiliaceae</taxon>
        <taxon>Drechslerella</taxon>
    </lineage>
</organism>
<feature type="region of interest" description="Disordered" evidence="1">
    <location>
        <begin position="107"/>
        <end position="129"/>
    </location>
</feature>
<dbReference type="EMBL" id="JAQGDS010000001">
    <property type="protein sequence ID" value="KAJ6264628.1"/>
    <property type="molecule type" value="Genomic_DNA"/>
</dbReference>
<name>A0AAD6J4W2_DREDA</name>
<protein>
    <submittedName>
        <fullName evidence="3">Uncharacterized protein</fullName>
    </submittedName>
</protein>
<accession>A0AAD6J4W2</accession>
<evidence type="ECO:0000313" key="4">
    <source>
        <dbReference type="Proteomes" id="UP001221413"/>
    </source>
</evidence>
<gene>
    <name evidence="3" type="ORF">Dda_0777</name>
</gene>
<dbReference type="Proteomes" id="UP001221413">
    <property type="component" value="Unassembled WGS sequence"/>
</dbReference>
<dbReference type="AlphaFoldDB" id="A0AAD6J4W2"/>
<evidence type="ECO:0000313" key="3">
    <source>
        <dbReference type="EMBL" id="KAJ6264628.1"/>
    </source>
</evidence>
<comment type="caution">
    <text evidence="3">The sequence shown here is derived from an EMBL/GenBank/DDBJ whole genome shotgun (WGS) entry which is preliminary data.</text>
</comment>
<evidence type="ECO:0000256" key="2">
    <source>
        <dbReference type="SAM" id="SignalP"/>
    </source>
</evidence>
<sequence length="280" mass="30902">MKHVLLATVAATLLSEALAAPPLDKRSLPHLSNAPPFNPLRMRDFTHLEEIGVPFPHLVRHIEARNPDRNLVADSKVDPDSNLTISRLHIPDDLWLDAVTSYPHAKREGHLARRNLQPPPAPRAPENGISKRALGLSGYREIHECGDSGVISSNEEFASAVRFFCNQFDETLKIKLDSSGPDPPANFLYGPFKTGTDSGRDVGGGIKACDWYWGFQRSASFPWDKVFLLCRERLGSLMDCKSPGRTAGGKAGFTSKLGEGEAFWVMTPDPPFQQSRYVIG</sequence>
<reference evidence="3" key="1">
    <citation type="submission" date="2023-01" db="EMBL/GenBank/DDBJ databases">
        <title>The chitinases involved in constricting ring structure development in the nematode-trapping fungus Drechslerella dactyloides.</title>
        <authorList>
            <person name="Wang R."/>
            <person name="Zhang L."/>
            <person name="Tang P."/>
            <person name="Li S."/>
            <person name="Liang L."/>
        </authorList>
    </citation>
    <scope>NUCLEOTIDE SEQUENCE</scope>
    <source>
        <strain evidence="3">YMF1.00031</strain>
    </source>
</reference>